<keyword evidence="1" id="KW-1133">Transmembrane helix</keyword>
<dbReference type="Pfam" id="PF11174">
    <property type="entry name" value="DUF2970"/>
    <property type="match status" value="1"/>
</dbReference>
<dbReference type="InterPro" id="IPR021344">
    <property type="entry name" value="DUF2970"/>
</dbReference>
<evidence type="ECO:0008006" key="3">
    <source>
        <dbReference type="Google" id="ProtNLM"/>
    </source>
</evidence>
<protein>
    <recommendedName>
        <fullName evidence="3">DUF2970 domain-containing protein</fullName>
    </recommendedName>
</protein>
<organism evidence="2">
    <name type="scientific">hydrothermal vent metagenome</name>
    <dbReference type="NCBI Taxonomy" id="652676"/>
    <lineage>
        <taxon>unclassified sequences</taxon>
        <taxon>metagenomes</taxon>
        <taxon>ecological metagenomes</taxon>
    </lineage>
</organism>
<name>A0A1W1D751_9ZZZZ</name>
<sequence length="63" mass="6596">MKDIGQVVKAVISAMIGIGKKENLSKDFSRAEKHGPLAYIIVGLIMTGIFIGAIVLAVGLVLS</sequence>
<dbReference type="EMBL" id="FPHR01000002">
    <property type="protein sequence ID" value="SFV76438.1"/>
    <property type="molecule type" value="Genomic_DNA"/>
</dbReference>
<accession>A0A1W1D751</accession>
<proteinExistence type="predicted"/>
<keyword evidence="1" id="KW-0472">Membrane</keyword>
<evidence type="ECO:0000256" key="1">
    <source>
        <dbReference type="SAM" id="Phobius"/>
    </source>
</evidence>
<dbReference type="AlphaFoldDB" id="A0A1W1D751"/>
<keyword evidence="1" id="KW-0812">Transmembrane</keyword>
<feature type="transmembrane region" description="Helical" evidence="1">
    <location>
        <begin position="37"/>
        <end position="62"/>
    </location>
</feature>
<reference evidence="2" key="1">
    <citation type="submission" date="2016-10" db="EMBL/GenBank/DDBJ databases">
        <authorList>
            <person name="de Groot N.N."/>
        </authorList>
    </citation>
    <scope>NUCLEOTIDE SEQUENCE</scope>
</reference>
<evidence type="ECO:0000313" key="2">
    <source>
        <dbReference type="EMBL" id="SFV76438.1"/>
    </source>
</evidence>
<gene>
    <name evidence="2" type="ORF">MNB_SUP05-4-535</name>
</gene>